<accession>A0A1L3KI12</accession>
<dbReference type="EMBL" id="KX883491">
    <property type="protein sequence ID" value="APG77048.1"/>
    <property type="molecule type" value="Genomic_RNA"/>
</dbReference>
<protein>
    <submittedName>
        <fullName evidence="1">Uncharacterized protein</fullName>
    </submittedName>
</protein>
<sequence>MIGETITLTVDSVAKVLNRINQDGYASEYLLREANGEYQMLVRNTRGSKPDSSGIVRDRHNVKVTRIIYGASGSPNITTVINFTVDNDVVSDDTDVINLSNAVTAWADGTIVGKLLGNES</sequence>
<organism evidence="1">
    <name type="scientific">Beihai levi-like virus 5</name>
    <dbReference type="NCBI Taxonomy" id="1922423"/>
    <lineage>
        <taxon>Viruses</taxon>
        <taxon>Riboviria</taxon>
    </lineage>
</organism>
<dbReference type="Gene3D" id="2.40.160.220">
    <property type="match status" value="1"/>
</dbReference>
<evidence type="ECO:0000313" key="1">
    <source>
        <dbReference type="EMBL" id="APG77048.1"/>
    </source>
</evidence>
<proteinExistence type="predicted"/>
<reference evidence="1" key="1">
    <citation type="journal article" date="2016" name="Nature">
        <title>Redefining the invertebrate RNA virosphere.</title>
        <authorList>
            <person name="Shi M."/>
            <person name="Lin X.D."/>
            <person name="Tian J.H."/>
            <person name="Chen L.J."/>
            <person name="Chen X."/>
            <person name="Li C.X."/>
            <person name="Qin X.C."/>
            <person name="Li J."/>
            <person name="Cao J.P."/>
            <person name="Eden J.S."/>
            <person name="Buchmann J."/>
            <person name="Wang W."/>
            <person name="Xu J."/>
            <person name="Holmes E.C."/>
            <person name="Zhang Y.Z."/>
        </authorList>
    </citation>
    <scope>NUCLEOTIDE SEQUENCE</scope>
    <source>
        <strain evidence="1">BHTSS17971</strain>
    </source>
</reference>
<dbReference type="InterPro" id="IPR054457">
    <property type="entry name" value="PhiCb5_coat"/>
</dbReference>
<dbReference type="Pfam" id="PF22387">
    <property type="entry name" value="PhiCb5_coat"/>
    <property type="match status" value="1"/>
</dbReference>
<name>A0A1L3KI12_9VIRU</name>